<dbReference type="RefSeq" id="WP_167699746.1">
    <property type="nucleotide sequence ID" value="NZ_CP118174.1"/>
</dbReference>
<reference evidence="2 3" key="1">
    <citation type="submission" date="2020-03" db="EMBL/GenBank/DDBJ databases">
        <title>Spirochaetal bacteria isolated from arthropods constitute a novel genus Entomospira genus novum within the order Spirochaetales.</title>
        <authorList>
            <person name="Grana-Miraglia L."/>
            <person name="Sikutova S."/>
            <person name="Fingerle V."/>
            <person name="Sing A."/>
            <person name="Castillo-Ramirez S."/>
            <person name="Margos G."/>
            <person name="Rudolf I."/>
        </authorList>
    </citation>
    <scope>NUCLEOTIDE SEQUENCE [LARGE SCALE GENOMIC DNA]</scope>
    <source>
        <strain evidence="2 3">BR193</strain>
    </source>
</reference>
<evidence type="ECO:0000313" key="2">
    <source>
        <dbReference type="EMBL" id="NIZ40136.1"/>
    </source>
</evidence>
<sequence>MTLNDDLHFNVVSVSNLLKNETIMTLTTFALTAVLILLGLSLLIAIFYRLPEEKTNRSHSTPMTPNTKDNHTIFTQEETNEAMAHAQEEWLEEPSILKHSASSEDYMPDPSELSVQSEAVNASLDDIDWDIIDNQPIQNHDMPDLVNDTTSTELNLDQDDVPDTDLTDDFHLPEIDASFFDENSSDKLKHSDLDDLELPPIIPDDITLTTDMLDDSIPLSEDPLLLPPLEDLEYEANDPQELHFIDNEDSSELSLVESELEDFPSEEINTPIEPIDMAETSLASDTQISSSNDDLFNDPFEDAVLSIMDTPQSSTENSDFLLDPPTDLEEPQIFDIPSVDSLEDPAEMETFNGDTSNLHDTFDKETMPFMNQPPHRETFISQLTQSLTECEEITVILLQQEDPSSNLFQLLLQNHLAKHYPEIILEVEQSPGRYALLIENQSLSQSLIFIEDLHDTFETQELYFYIGASSKSARNISAKLLYQESLQALEKAINSGERGAMIAFKSNSDQFDPLTER</sequence>
<evidence type="ECO:0000313" key="3">
    <source>
        <dbReference type="Proteomes" id="UP000711995"/>
    </source>
</evidence>
<name>A0A968GB41_9SPIO</name>
<dbReference type="AlphaFoldDB" id="A0A968GB41"/>
<evidence type="ECO:0000256" key="1">
    <source>
        <dbReference type="SAM" id="Phobius"/>
    </source>
</evidence>
<keyword evidence="1" id="KW-0812">Transmembrane</keyword>
<keyword evidence="1" id="KW-1133">Transmembrane helix</keyword>
<keyword evidence="1" id="KW-0472">Membrane</keyword>
<keyword evidence="3" id="KW-1185">Reference proteome</keyword>
<organism evidence="2 3">
    <name type="scientific">Entomospira entomophila</name>
    <dbReference type="NCBI Taxonomy" id="2719988"/>
    <lineage>
        <taxon>Bacteria</taxon>
        <taxon>Pseudomonadati</taxon>
        <taxon>Spirochaetota</taxon>
        <taxon>Spirochaetia</taxon>
        <taxon>Spirochaetales</taxon>
        <taxon>Spirochaetaceae</taxon>
        <taxon>Entomospira</taxon>
    </lineage>
</organism>
<comment type="caution">
    <text evidence="2">The sequence shown here is derived from an EMBL/GenBank/DDBJ whole genome shotgun (WGS) entry which is preliminary data.</text>
</comment>
<dbReference type="EMBL" id="JAATLJ010000001">
    <property type="protein sequence ID" value="NIZ40136.1"/>
    <property type="molecule type" value="Genomic_DNA"/>
</dbReference>
<accession>A0A968GB41</accession>
<feature type="transmembrane region" description="Helical" evidence="1">
    <location>
        <begin position="23"/>
        <end position="48"/>
    </location>
</feature>
<dbReference type="Proteomes" id="UP000711995">
    <property type="component" value="Unassembled WGS sequence"/>
</dbReference>
<protein>
    <submittedName>
        <fullName evidence="2">Uncharacterized protein</fullName>
    </submittedName>
</protein>
<proteinExistence type="predicted"/>
<gene>
    <name evidence="2" type="ORF">HCT14_01205</name>
</gene>